<accession>A0A512B118</accession>
<protein>
    <submittedName>
        <fullName evidence="1">Uncharacterized protein</fullName>
    </submittedName>
</protein>
<sequence length="105" mass="12214">MKNILKIIWLTLVLGVCVITGTFAQQPAGQNYWVVETNLKQRDYSIVRFYNRHNELIYEEKLNNIYLNISRPRHVKKLNLALGQVAGKQFAAVSSQKIVSGYYRR</sequence>
<reference evidence="1 2" key="1">
    <citation type="submission" date="2019-07" db="EMBL/GenBank/DDBJ databases">
        <title>Whole genome shotgun sequence of Adhaeribacter aerolatus NBRC 106133.</title>
        <authorList>
            <person name="Hosoyama A."/>
            <person name="Uohara A."/>
            <person name="Ohji S."/>
            <person name="Ichikawa N."/>
        </authorList>
    </citation>
    <scope>NUCLEOTIDE SEQUENCE [LARGE SCALE GENOMIC DNA]</scope>
    <source>
        <strain evidence="1 2">NBRC 106133</strain>
    </source>
</reference>
<proteinExistence type="predicted"/>
<comment type="caution">
    <text evidence="1">The sequence shown here is derived from an EMBL/GenBank/DDBJ whole genome shotgun (WGS) entry which is preliminary data.</text>
</comment>
<organism evidence="1 2">
    <name type="scientific">Adhaeribacter aerolatus</name>
    <dbReference type="NCBI Taxonomy" id="670289"/>
    <lineage>
        <taxon>Bacteria</taxon>
        <taxon>Pseudomonadati</taxon>
        <taxon>Bacteroidota</taxon>
        <taxon>Cytophagia</taxon>
        <taxon>Cytophagales</taxon>
        <taxon>Hymenobacteraceae</taxon>
        <taxon>Adhaeribacter</taxon>
    </lineage>
</organism>
<dbReference type="OrthoDB" id="884632at2"/>
<dbReference type="RefSeq" id="WP_146900093.1">
    <property type="nucleotide sequence ID" value="NZ_BJYS01000025.1"/>
</dbReference>
<evidence type="ECO:0000313" key="1">
    <source>
        <dbReference type="EMBL" id="GEO05655.1"/>
    </source>
</evidence>
<gene>
    <name evidence="1" type="ORF">AAE02nite_33190</name>
</gene>
<keyword evidence="2" id="KW-1185">Reference proteome</keyword>
<dbReference type="AlphaFoldDB" id="A0A512B118"/>
<name>A0A512B118_9BACT</name>
<evidence type="ECO:0000313" key="2">
    <source>
        <dbReference type="Proteomes" id="UP000321532"/>
    </source>
</evidence>
<dbReference type="EMBL" id="BJYS01000025">
    <property type="protein sequence ID" value="GEO05655.1"/>
    <property type="molecule type" value="Genomic_DNA"/>
</dbReference>
<dbReference type="Proteomes" id="UP000321532">
    <property type="component" value="Unassembled WGS sequence"/>
</dbReference>